<proteinExistence type="predicted"/>
<accession>A0A840IEF5</accession>
<dbReference type="RefSeq" id="WP_183342935.1">
    <property type="nucleotide sequence ID" value="NZ_JACHNU010000003.1"/>
</dbReference>
<dbReference type="AlphaFoldDB" id="A0A840IEF5"/>
<keyword evidence="4" id="KW-1185">Reference proteome</keyword>
<evidence type="ECO:0000256" key="1">
    <source>
        <dbReference type="SAM" id="MobiDB-lite"/>
    </source>
</evidence>
<comment type="caution">
    <text evidence="3">The sequence shown here is derived from an EMBL/GenBank/DDBJ whole genome shotgun (WGS) entry which is preliminary data.</text>
</comment>
<keyword evidence="2" id="KW-0812">Transmembrane</keyword>
<sequence length="93" mass="10616">MGWGFVWLMLVLKIPIGLLLWLVWWAIRQVPEGEDGAQGGDGGSKVRHVRDPRHPRPPFPRWPRRRGPHGDPLPDAPARTRTAVGGHERLREH</sequence>
<evidence type="ECO:0000313" key="4">
    <source>
        <dbReference type="Proteomes" id="UP000585272"/>
    </source>
</evidence>
<evidence type="ECO:0000313" key="3">
    <source>
        <dbReference type="EMBL" id="MBB4663209.1"/>
    </source>
</evidence>
<dbReference type="Proteomes" id="UP000585272">
    <property type="component" value="Unassembled WGS sequence"/>
</dbReference>
<organism evidence="3 4">
    <name type="scientific">Conexibacter arvalis</name>
    <dbReference type="NCBI Taxonomy" id="912552"/>
    <lineage>
        <taxon>Bacteria</taxon>
        <taxon>Bacillati</taxon>
        <taxon>Actinomycetota</taxon>
        <taxon>Thermoleophilia</taxon>
        <taxon>Solirubrobacterales</taxon>
        <taxon>Conexibacteraceae</taxon>
        <taxon>Conexibacter</taxon>
    </lineage>
</organism>
<protein>
    <submittedName>
        <fullName evidence="3">Uncharacterized protein</fullName>
    </submittedName>
</protein>
<feature type="transmembrane region" description="Helical" evidence="2">
    <location>
        <begin position="6"/>
        <end position="27"/>
    </location>
</feature>
<evidence type="ECO:0000256" key="2">
    <source>
        <dbReference type="SAM" id="Phobius"/>
    </source>
</evidence>
<name>A0A840IEF5_9ACTN</name>
<feature type="compositionally biased region" description="Basic residues" evidence="1">
    <location>
        <begin position="45"/>
        <end position="67"/>
    </location>
</feature>
<dbReference type="EMBL" id="JACHNU010000003">
    <property type="protein sequence ID" value="MBB4663209.1"/>
    <property type="molecule type" value="Genomic_DNA"/>
</dbReference>
<keyword evidence="2" id="KW-0472">Membrane</keyword>
<keyword evidence="2" id="KW-1133">Transmembrane helix</keyword>
<reference evidence="3 4" key="1">
    <citation type="submission" date="2020-08" db="EMBL/GenBank/DDBJ databases">
        <title>Genomic Encyclopedia of Archaeal and Bacterial Type Strains, Phase II (KMG-II): from individual species to whole genera.</title>
        <authorList>
            <person name="Goeker M."/>
        </authorList>
    </citation>
    <scope>NUCLEOTIDE SEQUENCE [LARGE SCALE GENOMIC DNA]</scope>
    <source>
        <strain evidence="3 4">DSM 23288</strain>
    </source>
</reference>
<gene>
    <name evidence="3" type="ORF">BDZ31_002798</name>
</gene>
<feature type="region of interest" description="Disordered" evidence="1">
    <location>
        <begin position="33"/>
        <end position="93"/>
    </location>
</feature>